<evidence type="ECO:0000313" key="4">
    <source>
        <dbReference type="EMBL" id="KXJ94424.1"/>
    </source>
</evidence>
<keyword evidence="2" id="KW-0732">Signal</keyword>
<gene>
    <name evidence="4" type="ORF">Micbo1qcDRAFT_159583</name>
</gene>
<feature type="region of interest" description="Disordered" evidence="1">
    <location>
        <begin position="34"/>
        <end position="109"/>
    </location>
</feature>
<reference evidence="5" key="1">
    <citation type="submission" date="2016-02" db="EMBL/GenBank/DDBJ databases">
        <title>Draft genome sequence of Microdochium bolleyi, a fungal endophyte of beachgrass.</title>
        <authorList>
            <consortium name="DOE Joint Genome Institute"/>
            <person name="David A.S."/>
            <person name="May G."/>
            <person name="Haridas S."/>
            <person name="Lim J."/>
            <person name="Wang M."/>
            <person name="Labutti K."/>
            <person name="Lipzen A."/>
            <person name="Barry K."/>
            <person name="Grigoriev I.V."/>
        </authorList>
    </citation>
    <scope>NUCLEOTIDE SEQUENCE [LARGE SCALE GENOMIC DNA]</scope>
    <source>
        <strain evidence="5">J235TASD1</strain>
    </source>
</reference>
<feature type="signal peptide" evidence="2">
    <location>
        <begin position="1"/>
        <end position="17"/>
    </location>
</feature>
<dbReference type="EMBL" id="KQ964247">
    <property type="protein sequence ID" value="KXJ94424.1"/>
    <property type="molecule type" value="Genomic_DNA"/>
</dbReference>
<dbReference type="Pfam" id="PF23585">
    <property type="entry name" value="DUF7137"/>
    <property type="match status" value="1"/>
</dbReference>
<proteinExistence type="predicted"/>
<feature type="domain" description="DUF7137" evidence="3">
    <location>
        <begin position="107"/>
        <end position="244"/>
    </location>
</feature>
<keyword evidence="5" id="KW-1185">Reference proteome</keyword>
<evidence type="ECO:0000256" key="1">
    <source>
        <dbReference type="SAM" id="MobiDB-lite"/>
    </source>
</evidence>
<dbReference type="STRING" id="196109.A0A136JB66"/>
<organism evidence="4 5">
    <name type="scientific">Microdochium bolleyi</name>
    <dbReference type="NCBI Taxonomy" id="196109"/>
    <lineage>
        <taxon>Eukaryota</taxon>
        <taxon>Fungi</taxon>
        <taxon>Dikarya</taxon>
        <taxon>Ascomycota</taxon>
        <taxon>Pezizomycotina</taxon>
        <taxon>Sordariomycetes</taxon>
        <taxon>Xylariomycetidae</taxon>
        <taxon>Xylariales</taxon>
        <taxon>Microdochiaceae</taxon>
        <taxon>Microdochium</taxon>
    </lineage>
</organism>
<dbReference type="PANTHER" id="PTHR42028">
    <property type="entry name" value="CHROMOSOME 1, WHOLE GENOME SHOTGUN SEQUENCE"/>
    <property type="match status" value="1"/>
</dbReference>
<feature type="compositionally biased region" description="Polar residues" evidence="1">
    <location>
        <begin position="79"/>
        <end position="102"/>
    </location>
</feature>
<evidence type="ECO:0000259" key="3">
    <source>
        <dbReference type="Pfam" id="PF23585"/>
    </source>
</evidence>
<dbReference type="Proteomes" id="UP000070501">
    <property type="component" value="Unassembled WGS sequence"/>
</dbReference>
<dbReference type="OrthoDB" id="2435509at2759"/>
<accession>A0A136JB66</accession>
<dbReference type="InterPro" id="IPR055561">
    <property type="entry name" value="DUF7137"/>
</dbReference>
<feature type="compositionally biased region" description="Polar residues" evidence="1">
    <location>
        <begin position="48"/>
        <end position="72"/>
    </location>
</feature>
<evidence type="ECO:0000256" key="2">
    <source>
        <dbReference type="SAM" id="SignalP"/>
    </source>
</evidence>
<protein>
    <recommendedName>
        <fullName evidence="3">DUF7137 domain-containing protein</fullName>
    </recommendedName>
</protein>
<name>A0A136JB66_9PEZI</name>
<dbReference type="InParanoid" id="A0A136JB66"/>
<feature type="chain" id="PRO_5007293624" description="DUF7137 domain-containing protein" evidence="2">
    <location>
        <begin position="18"/>
        <end position="282"/>
    </location>
</feature>
<dbReference type="PANTHER" id="PTHR42028:SF1">
    <property type="entry name" value="YALI0E30657P"/>
    <property type="match status" value="1"/>
</dbReference>
<evidence type="ECO:0000313" key="5">
    <source>
        <dbReference type="Proteomes" id="UP000070501"/>
    </source>
</evidence>
<dbReference type="AlphaFoldDB" id="A0A136JB66"/>
<sequence>MRSQIFTMALALGSALAWPNILPDVDAVVVRRQDTTPTNGPQPTNPPASQSVTGKPATATNTNKGPITTDLNTGGADPTGSSGTIKGSGRPTNGTSTKTKQMFNPVDPAGGATMVTPSAALGMPLYKIEGTAATWVWNYTSIQGTPTAVDVLVSCSVASQTITLTQNMTYKSPQTLTWDHADYAATAVSNRLLTEKYTLIVYDSSSSPTDMADSGYLAPFSQFVFGLYAKQPYQDLDAGFQCVTCGAANGKLERTAVGFATTMSIITVLSFTWFVGGFEALL</sequence>